<dbReference type="InterPro" id="IPR011011">
    <property type="entry name" value="Znf_FYVE_PHD"/>
</dbReference>
<name>A0A8T1HS88_9STRA</name>
<proteinExistence type="predicted"/>
<organism evidence="2 3">
    <name type="scientific">Phytophthora cactorum</name>
    <dbReference type="NCBI Taxonomy" id="29920"/>
    <lineage>
        <taxon>Eukaryota</taxon>
        <taxon>Sar</taxon>
        <taxon>Stramenopiles</taxon>
        <taxon>Oomycota</taxon>
        <taxon>Peronosporomycetes</taxon>
        <taxon>Peronosporales</taxon>
        <taxon>Peronosporaceae</taxon>
        <taxon>Phytophthora</taxon>
    </lineage>
</organism>
<gene>
    <name evidence="2" type="ORF">PC129_g14111</name>
</gene>
<dbReference type="PANTHER" id="PTHR13510:SF44">
    <property type="entry name" value="RABENOSYN-5"/>
    <property type="match status" value="1"/>
</dbReference>
<dbReference type="PANTHER" id="PTHR13510">
    <property type="entry name" value="FYVE-FINGER-CONTAINING RAB5 EFFECTOR PROTEIN RABENOSYN-5-RELATED"/>
    <property type="match status" value="1"/>
</dbReference>
<dbReference type="SUPFAM" id="SSF57903">
    <property type="entry name" value="FYVE/PHD zinc finger"/>
    <property type="match status" value="1"/>
</dbReference>
<dbReference type="EMBL" id="RCMV01000592">
    <property type="protein sequence ID" value="KAG3214991.1"/>
    <property type="molecule type" value="Genomic_DNA"/>
</dbReference>
<evidence type="ECO:0000313" key="2">
    <source>
        <dbReference type="EMBL" id="KAG3214991.1"/>
    </source>
</evidence>
<dbReference type="InterPro" id="IPR052727">
    <property type="entry name" value="Rab4/Rab5_effector"/>
</dbReference>
<dbReference type="InterPro" id="IPR041282">
    <property type="entry name" value="FYVE_2"/>
</dbReference>
<feature type="domain" description="FYVE-type zinc finger" evidence="1">
    <location>
        <begin position="248"/>
        <end position="323"/>
    </location>
</feature>
<dbReference type="InterPro" id="IPR013083">
    <property type="entry name" value="Znf_RING/FYVE/PHD"/>
</dbReference>
<dbReference type="Gene3D" id="3.30.40.10">
    <property type="entry name" value="Zinc/RING finger domain, C3HC4 (zinc finger)"/>
    <property type="match status" value="1"/>
</dbReference>
<protein>
    <recommendedName>
        <fullName evidence="1">FYVE-type zinc finger domain-containing protein</fullName>
    </recommendedName>
</protein>
<sequence>MPTQPHRLSHLLNPLQCTEQDNTMLIELAETLVVHNIEQFSALELGKNGAPANKNRWKEVKKKEGTKIFMEKAIKGEPLEMPSLMLLGTVVGKLEDFMYAVVAPSTEAMRVKSAIIQDGIVDCKMLHEVVTPTMDDPFNLISVRWSLFSEPDLRDHVCLDSTGIATSVSGERIGYHLTHSVGFEQVPSFTGYDVIRGNISVCSLYVQSTASTVQMYVRGFFDLNDDKNELGNRATMNGIASHWMSYSRKVECAQVKKLLWTMHKNDNRESILSLKDDGELSVVASTPGLCKICSKSFGFLGTSRKFCNVCNEQVCSRCSVTKTVTMLAPNRVSVMEKKRIFCV</sequence>
<dbReference type="VEuPathDB" id="FungiDB:PC110_g19053"/>
<comment type="caution">
    <text evidence="2">The sequence shown here is derived from an EMBL/GenBank/DDBJ whole genome shotgun (WGS) entry which is preliminary data.</text>
</comment>
<dbReference type="Pfam" id="PF02318">
    <property type="entry name" value="FYVE_2"/>
    <property type="match status" value="1"/>
</dbReference>
<evidence type="ECO:0000259" key="1">
    <source>
        <dbReference type="Pfam" id="PF02318"/>
    </source>
</evidence>
<dbReference type="Proteomes" id="UP000760860">
    <property type="component" value="Unassembled WGS sequence"/>
</dbReference>
<accession>A0A8T1HS88</accession>
<evidence type="ECO:0000313" key="3">
    <source>
        <dbReference type="Proteomes" id="UP000760860"/>
    </source>
</evidence>
<dbReference type="AlphaFoldDB" id="A0A8T1HS88"/>
<reference evidence="2" key="1">
    <citation type="submission" date="2018-05" db="EMBL/GenBank/DDBJ databases">
        <title>Effector identification in a new, highly contiguous assembly of the strawberry crown rot pathogen Phytophthora cactorum.</title>
        <authorList>
            <person name="Armitage A.D."/>
            <person name="Nellist C.F."/>
            <person name="Bates H."/>
            <person name="Vickerstaff R.J."/>
            <person name="Harrison R.J."/>
        </authorList>
    </citation>
    <scope>NUCLEOTIDE SEQUENCE</scope>
    <source>
        <strain evidence="2">P421</strain>
    </source>
</reference>